<dbReference type="Pfam" id="PF04942">
    <property type="entry name" value="CC"/>
    <property type="match status" value="1"/>
</dbReference>
<dbReference type="PROSITE" id="PS51670">
    <property type="entry name" value="SHKT"/>
    <property type="match status" value="2"/>
</dbReference>
<name>A0A7I5E878_HAECO</name>
<evidence type="ECO:0000256" key="1">
    <source>
        <dbReference type="ARBA" id="ARBA00022729"/>
    </source>
</evidence>
<feature type="chain" id="PRO_5029736768" evidence="4">
    <location>
        <begin position="19"/>
        <end position="152"/>
    </location>
</feature>
<dbReference type="InterPro" id="IPR003582">
    <property type="entry name" value="ShKT_dom"/>
</dbReference>
<organism evidence="6 7">
    <name type="scientific">Haemonchus contortus</name>
    <name type="common">Barber pole worm</name>
    <dbReference type="NCBI Taxonomy" id="6289"/>
    <lineage>
        <taxon>Eukaryota</taxon>
        <taxon>Metazoa</taxon>
        <taxon>Ecdysozoa</taxon>
        <taxon>Nematoda</taxon>
        <taxon>Chromadorea</taxon>
        <taxon>Rhabditida</taxon>
        <taxon>Rhabditina</taxon>
        <taxon>Rhabditomorpha</taxon>
        <taxon>Strongyloidea</taxon>
        <taxon>Trichostrongylidae</taxon>
        <taxon>Haemonchus</taxon>
    </lineage>
</organism>
<dbReference type="SMART" id="SM00254">
    <property type="entry name" value="ShKT"/>
    <property type="match status" value="2"/>
</dbReference>
<evidence type="ECO:0000256" key="2">
    <source>
        <dbReference type="ARBA" id="ARBA00023157"/>
    </source>
</evidence>
<evidence type="ECO:0000313" key="7">
    <source>
        <dbReference type="WBParaSite" id="HCON_00061010-00001"/>
    </source>
</evidence>
<dbReference type="Gene3D" id="1.10.10.1870">
    <property type="entry name" value="ShTK domain-like"/>
    <property type="match status" value="1"/>
</dbReference>
<evidence type="ECO:0000256" key="4">
    <source>
        <dbReference type="SAM" id="SignalP"/>
    </source>
</evidence>
<reference evidence="7" key="1">
    <citation type="submission" date="2020-12" db="UniProtKB">
        <authorList>
            <consortium name="WormBaseParasite"/>
        </authorList>
    </citation>
    <scope>IDENTIFICATION</scope>
    <source>
        <strain evidence="7">MHco3</strain>
    </source>
</reference>
<keyword evidence="1 4" id="KW-0732">Signal</keyword>
<keyword evidence="6" id="KW-1185">Reference proteome</keyword>
<dbReference type="FunFam" id="1.10.10.1940:FF:000002">
    <property type="entry name" value="PHAryngeal gland Toxin-related"/>
    <property type="match status" value="2"/>
</dbReference>
<protein>
    <submittedName>
        <fullName evidence="7">ShTK domain protein</fullName>
    </submittedName>
</protein>
<dbReference type="Pfam" id="PF01549">
    <property type="entry name" value="ShK"/>
    <property type="match status" value="2"/>
</dbReference>
<keyword evidence="2" id="KW-1015">Disulfide bond</keyword>
<dbReference type="PANTHER" id="PTHR46219">
    <property type="entry name" value="PROTEIN CBG11138"/>
    <property type="match status" value="1"/>
</dbReference>
<accession>A0A7I5E878</accession>
<dbReference type="WBParaSite" id="HCON_00061010-00001">
    <property type="protein sequence ID" value="HCON_00061010-00001"/>
    <property type="gene ID" value="HCON_00061010"/>
</dbReference>
<dbReference type="OrthoDB" id="5863778at2759"/>
<evidence type="ECO:0000256" key="3">
    <source>
        <dbReference type="PROSITE-ProRule" id="PRU01005"/>
    </source>
</evidence>
<feature type="signal peptide" evidence="4">
    <location>
        <begin position="1"/>
        <end position="18"/>
    </location>
</feature>
<evidence type="ECO:0000313" key="6">
    <source>
        <dbReference type="Proteomes" id="UP000025227"/>
    </source>
</evidence>
<feature type="domain" description="ShKT" evidence="5">
    <location>
        <begin position="61"/>
        <end position="101"/>
    </location>
</feature>
<dbReference type="Gene3D" id="1.10.10.1940">
    <property type="match status" value="1"/>
</dbReference>
<feature type="domain" description="ShKT" evidence="5">
    <location>
        <begin position="112"/>
        <end position="152"/>
    </location>
</feature>
<dbReference type="Proteomes" id="UP000025227">
    <property type="component" value="Unplaced"/>
</dbReference>
<dbReference type="OMA" id="GMKAYCN"/>
<dbReference type="InterPro" id="IPR007026">
    <property type="entry name" value="CC_domain"/>
</dbReference>
<dbReference type="AlphaFoldDB" id="A0A7I5E878"/>
<proteinExistence type="predicted"/>
<comment type="caution">
    <text evidence="3">Lacks conserved residue(s) required for the propagation of feature annotation.</text>
</comment>
<sequence length="152" mass="16100">MIFSTALLVFGLIATVYSQSCSVATSGALNGLCPSGYTLITPTTCCPTASVVRSTTPSSSCIDKINPNTGKSDCTGMKSYCTNSAYLSLMRDQCPSTCGYCSRTVTVTSTPCVDKTNPRTGVNECPGMKAYCRQSDYLTLMKSECPKTCGYC</sequence>
<evidence type="ECO:0000259" key="5">
    <source>
        <dbReference type="PROSITE" id="PS51670"/>
    </source>
</evidence>